<evidence type="ECO:0000256" key="2">
    <source>
        <dbReference type="ARBA" id="ARBA00009046"/>
    </source>
</evidence>
<protein>
    <submittedName>
        <fullName evidence="12">CRISPR-associated helicase Cas3</fullName>
    </submittedName>
</protein>
<dbReference type="InterPro" id="IPR041372">
    <property type="entry name" value="Cas3_C"/>
</dbReference>
<dbReference type="Pfam" id="PF18395">
    <property type="entry name" value="Cas3_C"/>
    <property type="match status" value="1"/>
</dbReference>
<dbReference type="GO" id="GO:0046872">
    <property type="term" value="F:metal ion binding"/>
    <property type="evidence" value="ECO:0007669"/>
    <property type="project" value="UniProtKB-KW"/>
</dbReference>
<comment type="caution">
    <text evidence="12">The sequence shown here is derived from an EMBL/GenBank/DDBJ whole genome shotgun (WGS) entry which is preliminary data.</text>
</comment>
<dbReference type="CDD" id="cd09641">
    <property type="entry name" value="Cas3''_I"/>
    <property type="match status" value="1"/>
</dbReference>
<comment type="similarity">
    <text evidence="1">In the N-terminal section; belongs to the CRISPR-associated nuclease Cas3-HD family.</text>
</comment>
<dbReference type="InterPro" id="IPR050547">
    <property type="entry name" value="DEAD_box_RNA_helicases"/>
</dbReference>
<evidence type="ECO:0000259" key="10">
    <source>
        <dbReference type="PROSITE" id="PS51192"/>
    </source>
</evidence>
<keyword evidence="9" id="KW-0051">Antiviral defense</keyword>
<keyword evidence="3" id="KW-0540">Nuclease</keyword>
<accession>A0A848L2G5</accession>
<dbReference type="Pfam" id="PF22590">
    <property type="entry name" value="Cas3-like_C_2"/>
    <property type="match status" value="1"/>
</dbReference>
<reference evidence="12 13" key="1">
    <citation type="submission" date="2020-04" db="EMBL/GenBank/DDBJ databases">
        <title>Gordonia sp. nov. TBRC 11910.</title>
        <authorList>
            <person name="Suriyachadkun C."/>
        </authorList>
    </citation>
    <scope>NUCLEOTIDE SEQUENCE [LARGE SCALE GENOMIC DNA]</scope>
    <source>
        <strain evidence="12 13">TBRC 11910</strain>
    </source>
</reference>
<dbReference type="PANTHER" id="PTHR47963:SF9">
    <property type="entry name" value="CRISPR-ASSOCIATED ENDONUCLEASE_HELICASE CAS3"/>
    <property type="match status" value="1"/>
</dbReference>
<dbReference type="NCBIfam" id="TIGR01587">
    <property type="entry name" value="cas3_core"/>
    <property type="match status" value="1"/>
</dbReference>
<dbReference type="SMART" id="SM00490">
    <property type="entry name" value="HELICc"/>
    <property type="match status" value="1"/>
</dbReference>
<dbReference type="EMBL" id="JABBNB010000045">
    <property type="protein sequence ID" value="NMO04929.1"/>
    <property type="molecule type" value="Genomic_DNA"/>
</dbReference>
<dbReference type="InterPro" id="IPR038257">
    <property type="entry name" value="CRISPR-assoc_Cas3_HD_sf"/>
</dbReference>
<keyword evidence="5" id="KW-0547">Nucleotide-binding</keyword>
<dbReference type="Gene3D" id="3.40.50.300">
    <property type="entry name" value="P-loop containing nucleotide triphosphate hydrolases"/>
    <property type="match status" value="2"/>
</dbReference>
<organism evidence="12 13">
    <name type="scientific">Gordonia asplenii</name>
    <dbReference type="NCBI Taxonomy" id="2725283"/>
    <lineage>
        <taxon>Bacteria</taxon>
        <taxon>Bacillati</taxon>
        <taxon>Actinomycetota</taxon>
        <taxon>Actinomycetes</taxon>
        <taxon>Mycobacteriales</taxon>
        <taxon>Gordoniaceae</taxon>
        <taxon>Gordonia</taxon>
    </lineage>
</organism>
<dbReference type="GO" id="GO:0003724">
    <property type="term" value="F:RNA helicase activity"/>
    <property type="evidence" value="ECO:0007669"/>
    <property type="project" value="TreeGrafter"/>
</dbReference>
<evidence type="ECO:0000313" key="13">
    <source>
        <dbReference type="Proteomes" id="UP000550729"/>
    </source>
</evidence>
<dbReference type="InterPro" id="IPR014001">
    <property type="entry name" value="Helicase_ATP-bd"/>
</dbReference>
<evidence type="ECO:0000256" key="8">
    <source>
        <dbReference type="ARBA" id="ARBA00022840"/>
    </source>
</evidence>
<dbReference type="Gene3D" id="1.10.3210.30">
    <property type="match status" value="1"/>
</dbReference>
<evidence type="ECO:0000256" key="9">
    <source>
        <dbReference type="ARBA" id="ARBA00023118"/>
    </source>
</evidence>
<feature type="domain" description="Helicase ATP-binding" evidence="10">
    <location>
        <begin position="263"/>
        <end position="471"/>
    </location>
</feature>
<dbReference type="InterPro" id="IPR006474">
    <property type="entry name" value="Helicase_Cas3_CRISPR-ass_core"/>
</dbReference>
<evidence type="ECO:0000256" key="6">
    <source>
        <dbReference type="ARBA" id="ARBA00022801"/>
    </source>
</evidence>
<evidence type="ECO:0000256" key="7">
    <source>
        <dbReference type="ARBA" id="ARBA00022806"/>
    </source>
</evidence>
<dbReference type="Proteomes" id="UP000550729">
    <property type="component" value="Unassembled WGS sequence"/>
</dbReference>
<dbReference type="GO" id="GO:0004518">
    <property type="term" value="F:nuclease activity"/>
    <property type="evidence" value="ECO:0007669"/>
    <property type="project" value="UniProtKB-KW"/>
</dbReference>
<dbReference type="PROSITE" id="PS51643">
    <property type="entry name" value="HD_CAS3"/>
    <property type="match status" value="1"/>
</dbReference>
<keyword evidence="4" id="KW-0479">Metal-binding</keyword>
<keyword evidence="13" id="KW-1185">Reference proteome</keyword>
<dbReference type="PANTHER" id="PTHR47963">
    <property type="entry name" value="DEAD-BOX ATP-DEPENDENT RNA HELICASE 47, MITOCHONDRIAL"/>
    <property type="match status" value="1"/>
</dbReference>
<comment type="similarity">
    <text evidence="2">In the central section; belongs to the CRISPR-associated helicase Cas3 family.</text>
</comment>
<dbReference type="AlphaFoldDB" id="A0A848L2G5"/>
<evidence type="ECO:0000256" key="3">
    <source>
        <dbReference type="ARBA" id="ARBA00022722"/>
    </source>
</evidence>
<dbReference type="SUPFAM" id="SSF52540">
    <property type="entry name" value="P-loop containing nucleoside triphosphate hydrolases"/>
    <property type="match status" value="1"/>
</dbReference>
<dbReference type="InterPro" id="IPR054712">
    <property type="entry name" value="Cas3-like_dom"/>
</dbReference>
<keyword evidence="7" id="KW-0347">Helicase</keyword>
<keyword evidence="8" id="KW-0067">ATP-binding</keyword>
<dbReference type="InterPro" id="IPR001650">
    <property type="entry name" value="Helicase_C-like"/>
</dbReference>
<dbReference type="GO" id="GO:0003723">
    <property type="term" value="F:RNA binding"/>
    <property type="evidence" value="ECO:0007669"/>
    <property type="project" value="TreeGrafter"/>
</dbReference>
<proteinExistence type="inferred from homology"/>
<dbReference type="Pfam" id="PF18019">
    <property type="entry name" value="Cas3_HD"/>
    <property type="match status" value="1"/>
</dbReference>
<sequence length="896" mass="98110">MRLHQHMEDAGGVTAWLWDHVCAPHLKQRIAADLGDDEALARRVVTWLAAAHDLGKASPVFCSGRDPVVAGLADRICATGLTINVTPDERRKLPHSAVSELALRDWLAGRHRMSVKTANTFAAIPGGHHGRYPTHEQLKQRNPRLDGDDAWQTVQFELADFCAMLADMSDGDFETLSGHPLTQPAAIAITGLVIMGDWIASNVEFFEFVPKTVQAQRVRRAMERLALPELWTPSPPTSNAELYETRFDIDNPRPMQSALLDLARTIEEPELIVVESPTGEGKTAAALAAAEVLAERFGLGGIAFALPTRATSDAIFSTVTKWIPVTLGSSDTSIALVHSTAKFNDDFTEIPKSSHIYDDLDDDCMGEAIAHWWLSGRGKTATLSNIVVCTIDQVLLAALAAKHVVLRQLGLAGKVVVIDEVHAADTFMTEYLKSALMWLGAFEVPVIALTATLPPAHRNALVNAYNKGRKRRSLTVDSSAYPVLTHTGTAGCDHLTFAASSRSSSVTIEELSGGPEDIAAQALIETTNGGHAAIVCNTVTRAQAVYRDLAASASDEVEVVLLHSRFVLPHRLRIEHSLRERLGPGVVRSPTTKLIVVATQVIEQSLDLDFDVMFTDIAPVDLIIQRIGRLHRHDRSDDERAPKLRSPRVILTGFERCPDDAPRLDRGCALVYGASSLLRALAVLDDHRARIGPLRSPDDVAVLVTEAYRDDLSAPPGWDEAWAAAERTRRAADNDRAERARGFALPAPRRDSLIDFATVSVGDTDGEKGIAQVRDSEDSIEVVVVQRNSRRRLVPTAWSDIDADRDLDLGPEIDDDVARKLAREVVRLPSYLGRGRSGDDLIEELEQQMVDSWQQSRWLRGMLPLILDSDGHADVSGHSLDYDLELGLIVDYQEAL</sequence>
<dbReference type="InterPro" id="IPR006483">
    <property type="entry name" value="CRISPR-assoc_Cas3_HD"/>
</dbReference>
<keyword evidence="6" id="KW-0378">Hydrolase</keyword>
<dbReference type="GO" id="GO:0016787">
    <property type="term" value="F:hydrolase activity"/>
    <property type="evidence" value="ECO:0007669"/>
    <property type="project" value="UniProtKB-KW"/>
</dbReference>
<gene>
    <name evidence="12" type="primary">cas3</name>
    <name evidence="12" type="ORF">HH308_27255</name>
</gene>
<feature type="domain" description="HD Cas3-type" evidence="11">
    <location>
        <begin position="1"/>
        <end position="199"/>
    </location>
</feature>
<name>A0A848L2G5_9ACTN</name>
<dbReference type="PROSITE" id="PS51192">
    <property type="entry name" value="HELICASE_ATP_BIND_1"/>
    <property type="match status" value="1"/>
</dbReference>
<dbReference type="GO" id="GO:0051607">
    <property type="term" value="P:defense response to virus"/>
    <property type="evidence" value="ECO:0007669"/>
    <property type="project" value="UniProtKB-KW"/>
</dbReference>
<evidence type="ECO:0000259" key="11">
    <source>
        <dbReference type="PROSITE" id="PS51643"/>
    </source>
</evidence>
<evidence type="ECO:0000256" key="1">
    <source>
        <dbReference type="ARBA" id="ARBA00006847"/>
    </source>
</evidence>
<evidence type="ECO:0000313" key="12">
    <source>
        <dbReference type="EMBL" id="NMO04929.1"/>
    </source>
</evidence>
<evidence type="ECO:0000256" key="5">
    <source>
        <dbReference type="ARBA" id="ARBA00022741"/>
    </source>
</evidence>
<evidence type="ECO:0000256" key="4">
    <source>
        <dbReference type="ARBA" id="ARBA00022723"/>
    </source>
</evidence>
<dbReference type="SMART" id="SM00487">
    <property type="entry name" value="DEXDc"/>
    <property type="match status" value="1"/>
</dbReference>
<dbReference type="GO" id="GO:0005524">
    <property type="term" value="F:ATP binding"/>
    <property type="evidence" value="ECO:0007669"/>
    <property type="project" value="UniProtKB-KW"/>
</dbReference>
<dbReference type="InterPro" id="IPR027417">
    <property type="entry name" value="P-loop_NTPase"/>
</dbReference>
<dbReference type="NCBIfam" id="TIGR01596">
    <property type="entry name" value="cas3_HD"/>
    <property type="match status" value="1"/>
</dbReference>